<keyword evidence="3 6" id="KW-0547">Nucleotide-binding</keyword>
<dbReference type="GO" id="GO:0005524">
    <property type="term" value="F:ATP binding"/>
    <property type="evidence" value="ECO:0007669"/>
    <property type="project" value="UniProtKB-UniRule"/>
</dbReference>
<dbReference type="InterPro" id="IPR011009">
    <property type="entry name" value="Kinase-like_dom_sf"/>
</dbReference>
<evidence type="ECO:0000256" key="1">
    <source>
        <dbReference type="ARBA" id="ARBA00022527"/>
    </source>
</evidence>
<protein>
    <submittedName>
        <fullName evidence="8">4471_t:CDS:1</fullName>
    </submittedName>
</protein>
<evidence type="ECO:0000313" key="8">
    <source>
        <dbReference type="EMBL" id="CAG8631121.1"/>
    </source>
</evidence>
<keyword evidence="4" id="KW-0418">Kinase</keyword>
<dbReference type="AlphaFoldDB" id="A0A9N9DCD5"/>
<dbReference type="GO" id="GO:0007254">
    <property type="term" value="P:JNK cascade"/>
    <property type="evidence" value="ECO:0007669"/>
    <property type="project" value="TreeGrafter"/>
</dbReference>
<comment type="caution">
    <text evidence="8">The sequence shown here is derived from an EMBL/GenBank/DDBJ whole genome shotgun (WGS) entry which is preliminary data.</text>
</comment>
<reference evidence="8" key="1">
    <citation type="submission" date="2021-06" db="EMBL/GenBank/DDBJ databases">
        <authorList>
            <person name="Kallberg Y."/>
            <person name="Tangrot J."/>
            <person name="Rosling A."/>
        </authorList>
    </citation>
    <scope>NUCLEOTIDE SEQUENCE</scope>
    <source>
        <strain evidence="8">87-6 pot B 2015</strain>
    </source>
</reference>
<evidence type="ECO:0000256" key="5">
    <source>
        <dbReference type="ARBA" id="ARBA00022840"/>
    </source>
</evidence>
<keyword evidence="5 6" id="KW-0067">ATP-binding</keyword>
<dbReference type="PROSITE" id="PS50011">
    <property type="entry name" value="PROTEIN_KINASE_DOM"/>
    <property type="match status" value="1"/>
</dbReference>
<evidence type="ECO:0000313" key="9">
    <source>
        <dbReference type="Proteomes" id="UP000789375"/>
    </source>
</evidence>
<feature type="domain" description="Protein kinase" evidence="7">
    <location>
        <begin position="31"/>
        <end position="136"/>
    </location>
</feature>
<organism evidence="8 9">
    <name type="scientific">Funneliformis mosseae</name>
    <name type="common">Endomycorrhizal fungus</name>
    <name type="synonym">Glomus mosseae</name>
    <dbReference type="NCBI Taxonomy" id="27381"/>
    <lineage>
        <taxon>Eukaryota</taxon>
        <taxon>Fungi</taxon>
        <taxon>Fungi incertae sedis</taxon>
        <taxon>Mucoromycota</taxon>
        <taxon>Glomeromycotina</taxon>
        <taxon>Glomeromycetes</taxon>
        <taxon>Glomerales</taxon>
        <taxon>Glomeraceae</taxon>
        <taxon>Funneliformis</taxon>
    </lineage>
</organism>
<proteinExistence type="predicted"/>
<evidence type="ECO:0000256" key="3">
    <source>
        <dbReference type="ARBA" id="ARBA00022741"/>
    </source>
</evidence>
<dbReference type="EMBL" id="CAJVPP010003512">
    <property type="protein sequence ID" value="CAG8631121.1"/>
    <property type="molecule type" value="Genomic_DNA"/>
</dbReference>
<dbReference type="GO" id="GO:0006955">
    <property type="term" value="P:immune response"/>
    <property type="evidence" value="ECO:0007669"/>
    <property type="project" value="TreeGrafter"/>
</dbReference>
<dbReference type="Proteomes" id="UP000789375">
    <property type="component" value="Unassembled WGS sequence"/>
</dbReference>
<keyword evidence="2" id="KW-0808">Transferase</keyword>
<keyword evidence="1" id="KW-0723">Serine/threonine-protein kinase</keyword>
<dbReference type="PROSITE" id="PS00107">
    <property type="entry name" value="PROTEIN_KINASE_ATP"/>
    <property type="match status" value="1"/>
</dbReference>
<dbReference type="Gene3D" id="3.30.200.20">
    <property type="entry name" value="Phosphorylase Kinase, domain 1"/>
    <property type="match status" value="1"/>
</dbReference>
<dbReference type="PANTHER" id="PTHR46716:SF1">
    <property type="entry name" value="MITOGEN-ACTIVATED PROTEIN KINASE KINASE KINASE 7"/>
    <property type="match status" value="1"/>
</dbReference>
<keyword evidence="9" id="KW-1185">Reference proteome</keyword>
<evidence type="ECO:0000256" key="4">
    <source>
        <dbReference type="ARBA" id="ARBA00022777"/>
    </source>
</evidence>
<dbReference type="SUPFAM" id="SSF56112">
    <property type="entry name" value="Protein kinase-like (PK-like)"/>
    <property type="match status" value="1"/>
</dbReference>
<evidence type="ECO:0000256" key="2">
    <source>
        <dbReference type="ARBA" id="ARBA00022679"/>
    </source>
</evidence>
<dbReference type="InterPro" id="IPR000719">
    <property type="entry name" value="Prot_kinase_dom"/>
</dbReference>
<accession>A0A9N9DCD5</accession>
<feature type="binding site" evidence="6">
    <location>
        <position position="58"/>
    </location>
    <ligand>
        <name>ATP</name>
        <dbReference type="ChEBI" id="CHEBI:30616"/>
    </ligand>
</feature>
<dbReference type="InterPro" id="IPR017441">
    <property type="entry name" value="Protein_kinase_ATP_BS"/>
</dbReference>
<dbReference type="PANTHER" id="PTHR46716">
    <property type="entry name" value="MITOGEN-ACTIVATED PROTEIN KINASE KINASE KINASE 7"/>
    <property type="match status" value="1"/>
</dbReference>
<dbReference type="Pfam" id="PF00069">
    <property type="entry name" value="Pkinase"/>
    <property type="match status" value="1"/>
</dbReference>
<evidence type="ECO:0000259" key="7">
    <source>
        <dbReference type="PROSITE" id="PS50011"/>
    </source>
</evidence>
<dbReference type="GO" id="GO:0004709">
    <property type="term" value="F:MAP kinase kinase kinase activity"/>
    <property type="evidence" value="ECO:0007669"/>
    <property type="project" value="TreeGrafter"/>
</dbReference>
<sequence length="136" mass="16227">MSKDNIMKDYTGWLEQAIVNGFIKLYEFSDLQNEKHIGRGSYGDVYRVIWKKDIFALKSFKNQEFIKEIVEELELHWKVNYHENIIRLYGVTCTKPRLIINIIGGTREKTINGTPIEYCKLYKDCWKYEPTERPII</sequence>
<gene>
    <name evidence="8" type="ORF">FMOSSE_LOCUS10492</name>
</gene>
<evidence type="ECO:0000256" key="6">
    <source>
        <dbReference type="PROSITE-ProRule" id="PRU10141"/>
    </source>
</evidence>
<name>A0A9N9DCD5_FUNMO</name>